<name>A0A494TJU5_SPHPE</name>
<accession>A0A494TJU5</accession>
<reference evidence="1 2" key="1">
    <citation type="submission" date="2018-09" db="EMBL/GenBank/DDBJ databases">
        <title>Sphingomonas peninsula sp. nov., isolated from fildes peninsula, Antarctic soil.</title>
        <authorList>
            <person name="Yingchao G."/>
        </authorList>
    </citation>
    <scope>NUCLEOTIDE SEQUENCE [LARGE SCALE GENOMIC DNA]</scope>
    <source>
        <strain evidence="1 2">YZ-8</strain>
    </source>
</reference>
<dbReference type="RefSeq" id="WP_121155244.1">
    <property type="nucleotide sequence ID" value="NZ_CP032829.1"/>
</dbReference>
<organism evidence="1 2">
    <name type="scientific">Sphingomonas paeninsulae</name>
    <dbReference type="NCBI Taxonomy" id="2319844"/>
    <lineage>
        <taxon>Bacteria</taxon>
        <taxon>Pseudomonadati</taxon>
        <taxon>Pseudomonadota</taxon>
        <taxon>Alphaproteobacteria</taxon>
        <taxon>Sphingomonadales</taxon>
        <taxon>Sphingomonadaceae</taxon>
        <taxon>Sphingomonas</taxon>
    </lineage>
</organism>
<evidence type="ECO:0000313" key="2">
    <source>
        <dbReference type="Proteomes" id="UP000276254"/>
    </source>
</evidence>
<dbReference type="Proteomes" id="UP000276254">
    <property type="component" value="Chromosome"/>
</dbReference>
<dbReference type="OrthoDB" id="7605594at2"/>
<protein>
    <submittedName>
        <fullName evidence="1">Uncharacterized protein</fullName>
    </submittedName>
</protein>
<keyword evidence="2" id="KW-1185">Reference proteome</keyword>
<dbReference type="KEGG" id="spha:D3Y57_19145"/>
<sequence>MYVSDHAVLRYIERVIGLDVEAVRVKIASPTVQKAVDFGCETVVLGTGQRIILHGDVAVTVLPKGARGTR</sequence>
<dbReference type="AlphaFoldDB" id="A0A494TJU5"/>
<gene>
    <name evidence="1" type="ORF">D3Y57_19145</name>
</gene>
<evidence type="ECO:0000313" key="1">
    <source>
        <dbReference type="EMBL" id="AYJ87652.1"/>
    </source>
</evidence>
<dbReference type="EMBL" id="CP032829">
    <property type="protein sequence ID" value="AYJ87652.1"/>
    <property type="molecule type" value="Genomic_DNA"/>
</dbReference>
<proteinExistence type="predicted"/>